<evidence type="ECO:0000256" key="1">
    <source>
        <dbReference type="SAM" id="Phobius"/>
    </source>
</evidence>
<feature type="transmembrane region" description="Helical" evidence="1">
    <location>
        <begin position="6"/>
        <end position="25"/>
    </location>
</feature>
<feature type="transmembrane region" description="Helical" evidence="1">
    <location>
        <begin position="37"/>
        <end position="56"/>
    </location>
</feature>
<feature type="transmembrane region" description="Helical" evidence="1">
    <location>
        <begin position="62"/>
        <end position="79"/>
    </location>
</feature>
<dbReference type="GO" id="GO:0015234">
    <property type="term" value="F:thiamine transmembrane transporter activity"/>
    <property type="evidence" value="ECO:0007669"/>
    <property type="project" value="InterPro"/>
</dbReference>
<keyword evidence="3" id="KW-1185">Reference proteome</keyword>
<dbReference type="Gene3D" id="1.10.1760.20">
    <property type="match status" value="1"/>
</dbReference>
<dbReference type="Pfam" id="PF09515">
    <property type="entry name" value="Thia_YuaJ"/>
    <property type="match status" value="1"/>
</dbReference>
<feature type="transmembrane region" description="Helical" evidence="1">
    <location>
        <begin position="109"/>
        <end position="126"/>
    </location>
</feature>
<name>A0A2P2BPU0_9FIRM</name>
<dbReference type="Proteomes" id="UP000245695">
    <property type="component" value="Chromosome 1"/>
</dbReference>
<dbReference type="GO" id="GO:0005886">
    <property type="term" value="C:plasma membrane"/>
    <property type="evidence" value="ECO:0007669"/>
    <property type="project" value="InterPro"/>
</dbReference>
<feature type="transmembrane region" description="Helical" evidence="1">
    <location>
        <begin position="167"/>
        <end position="192"/>
    </location>
</feature>
<sequence>MSSLNNILGIVILIVSIGWFCLYLKDMKNRKLSTKEIVIIGMFSAMSYILSMIQFIKYPQGGGITLFSMLPTMLLAILYGKEVGITAGLVFALIKLISGPTIIHPAQFLLDYILPMMVLGLAGIFGRDKKFNIFAGCILATSLSVLMYIISGVLYFAQYAPKGMNPIVYSCVYNISSAGVEGLLTSILILFIPIKRFSKVLNISISQ</sequence>
<keyword evidence="1" id="KW-0812">Transmembrane</keyword>
<feature type="transmembrane region" description="Helical" evidence="1">
    <location>
        <begin position="86"/>
        <end position="103"/>
    </location>
</feature>
<protein>
    <submittedName>
        <fullName evidence="2">Proton-coupled thiamine transporter</fullName>
    </submittedName>
</protein>
<proteinExistence type="predicted"/>
<dbReference type="KEGG" id="rhom:FRIFI_0808"/>
<dbReference type="InterPro" id="IPR012651">
    <property type="entry name" value="Thia_Transptr_ThiT"/>
</dbReference>
<reference evidence="2 3" key="1">
    <citation type="submission" date="2014-09" db="EMBL/GenBank/DDBJ databases">
        <authorList>
            <person name="Hornung B.V."/>
        </authorList>
    </citation>
    <scope>NUCLEOTIDE SEQUENCE [LARGE SCALE GENOMIC DNA]</scope>
    <source>
        <strain evidence="2 3">FRIFI</strain>
    </source>
</reference>
<keyword evidence="1" id="KW-0472">Membrane</keyword>
<dbReference type="AlphaFoldDB" id="A0A2P2BPU0"/>
<evidence type="ECO:0000313" key="3">
    <source>
        <dbReference type="Proteomes" id="UP000245695"/>
    </source>
</evidence>
<gene>
    <name evidence="2" type="ORF">FRIFI_0808</name>
</gene>
<accession>A0A2P2BPU0</accession>
<keyword evidence="1" id="KW-1133">Transmembrane helix</keyword>
<dbReference type="EMBL" id="LN650648">
    <property type="protein sequence ID" value="CEI72351.1"/>
    <property type="molecule type" value="Genomic_DNA"/>
</dbReference>
<evidence type="ECO:0000313" key="2">
    <source>
        <dbReference type="EMBL" id="CEI72351.1"/>
    </source>
</evidence>
<feature type="transmembrane region" description="Helical" evidence="1">
    <location>
        <begin position="133"/>
        <end position="155"/>
    </location>
</feature>
<dbReference type="RefSeq" id="WP_166505060.1">
    <property type="nucleotide sequence ID" value="NZ_JAKNTL010000007.1"/>
</dbReference>
<dbReference type="NCBIfam" id="TIGR02357">
    <property type="entry name" value="ECF_ThiT_YuaJ"/>
    <property type="match status" value="1"/>
</dbReference>
<organism evidence="2 3">
    <name type="scientific">Romboutsia hominis</name>
    <dbReference type="NCBI Taxonomy" id="1507512"/>
    <lineage>
        <taxon>Bacteria</taxon>
        <taxon>Bacillati</taxon>
        <taxon>Bacillota</taxon>
        <taxon>Clostridia</taxon>
        <taxon>Peptostreptococcales</taxon>
        <taxon>Peptostreptococcaceae</taxon>
        <taxon>Romboutsia</taxon>
    </lineage>
</organism>